<evidence type="ECO:0000256" key="6">
    <source>
        <dbReference type="ARBA" id="ARBA00022840"/>
    </source>
</evidence>
<dbReference type="GO" id="GO:0005829">
    <property type="term" value="C:cytosol"/>
    <property type="evidence" value="ECO:0007669"/>
    <property type="project" value="TreeGrafter"/>
</dbReference>
<dbReference type="AlphaFoldDB" id="A0A1F8BD12"/>
<keyword evidence="3" id="KW-0808">Transferase</keyword>
<dbReference type="EMBL" id="MGHE01000040">
    <property type="protein sequence ID" value="OGM61569.1"/>
    <property type="molecule type" value="Genomic_DNA"/>
</dbReference>
<evidence type="ECO:0000256" key="1">
    <source>
        <dbReference type="ARBA" id="ARBA00000642"/>
    </source>
</evidence>
<feature type="non-terminal residue" evidence="7">
    <location>
        <position position="104"/>
    </location>
</feature>
<dbReference type="GO" id="GO:0005524">
    <property type="term" value="F:ATP binding"/>
    <property type="evidence" value="ECO:0007669"/>
    <property type="project" value="UniProtKB-KW"/>
</dbReference>
<evidence type="ECO:0000256" key="4">
    <source>
        <dbReference type="ARBA" id="ARBA00022741"/>
    </source>
</evidence>
<keyword evidence="6" id="KW-0067">ATP-binding</keyword>
<evidence type="ECO:0000313" key="7">
    <source>
        <dbReference type="EMBL" id="OGM61569.1"/>
    </source>
</evidence>
<protein>
    <recommendedName>
        <fullName evidence="2">phosphoglycerate kinase</fullName>
        <ecNumber evidence="2">2.7.2.3</ecNumber>
    </recommendedName>
</protein>
<name>A0A1F8BD12_9BACT</name>
<evidence type="ECO:0000256" key="5">
    <source>
        <dbReference type="ARBA" id="ARBA00022777"/>
    </source>
</evidence>
<comment type="caution">
    <text evidence="7">The sequence shown here is derived from an EMBL/GenBank/DDBJ whole genome shotgun (WGS) entry which is preliminary data.</text>
</comment>
<evidence type="ECO:0000256" key="2">
    <source>
        <dbReference type="ARBA" id="ARBA00013061"/>
    </source>
</evidence>
<sequence length="104" mass="11613">MNLPKLTDLDVSGKRVIVRMDLDVEDDYTRLEFAEETLDYLVSKMARLIIIGHKGRPEGERLPELSLAPIASVLGGVVGEKVNFFHDIVGYEVEKRAKTLGEGE</sequence>
<dbReference type="Gene3D" id="3.40.50.1260">
    <property type="entry name" value="Phosphoglycerate kinase, N-terminal domain"/>
    <property type="match status" value="1"/>
</dbReference>
<dbReference type="EC" id="2.7.2.3" evidence="2"/>
<gene>
    <name evidence="7" type="ORF">A3A52_02895</name>
</gene>
<dbReference type="SUPFAM" id="SSF53748">
    <property type="entry name" value="Phosphoglycerate kinase"/>
    <property type="match status" value="1"/>
</dbReference>
<keyword evidence="4" id="KW-0547">Nucleotide-binding</keyword>
<reference evidence="7 8" key="1">
    <citation type="journal article" date="2016" name="Nat. Commun.">
        <title>Thousands of microbial genomes shed light on interconnected biogeochemical processes in an aquifer system.</title>
        <authorList>
            <person name="Anantharaman K."/>
            <person name="Brown C.T."/>
            <person name="Hug L.A."/>
            <person name="Sharon I."/>
            <person name="Castelle C.J."/>
            <person name="Probst A.J."/>
            <person name="Thomas B.C."/>
            <person name="Singh A."/>
            <person name="Wilkins M.J."/>
            <person name="Karaoz U."/>
            <person name="Brodie E.L."/>
            <person name="Williams K.H."/>
            <person name="Hubbard S.S."/>
            <person name="Banfield J.F."/>
        </authorList>
    </citation>
    <scope>NUCLEOTIDE SEQUENCE [LARGE SCALE GENOMIC DNA]</scope>
</reference>
<comment type="catalytic activity">
    <reaction evidence="1">
        <text>(2R)-3-phosphoglycerate + ATP = (2R)-3-phospho-glyceroyl phosphate + ADP</text>
        <dbReference type="Rhea" id="RHEA:14801"/>
        <dbReference type="ChEBI" id="CHEBI:30616"/>
        <dbReference type="ChEBI" id="CHEBI:57604"/>
        <dbReference type="ChEBI" id="CHEBI:58272"/>
        <dbReference type="ChEBI" id="CHEBI:456216"/>
        <dbReference type="EC" id="2.7.2.3"/>
    </reaction>
</comment>
<keyword evidence="5 7" id="KW-0418">Kinase</keyword>
<dbReference type="InterPro" id="IPR001576">
    <property type="entry name" value="Phosphoglycerate_kinase"/>
</dbReference>
<dbReference type="Pfam" id="PF00162">
    <property type="entry name" value="PGK"/>
    <property type="match status" value="1"/>
</dbReference>
<dbReference type="GO" id="GO:0006094">
    <property type="term" value="P:gluconeogenesis"/>
    <property type="evidence" value="ECO:0007669"/>
    <property type="project" value="TreeGrafter"/>
</dbReference>
<dbReference type="InterPro" id="IPR015824">
    <property type="entry name" value="Phosphoglycerate_kinase_N"/>
</dbReference>
<evidence type="ECO:0000256" key="3">
    <source>
        <dbReference type="ARBA" id="ARBA00022679"/>
    </source>
</evidence>
<dbReference type="GO" id="GO:0006096">
    <property type="term" value="P:glycolytic process"/>
    <property type="evidence" value="ECO:0007669"/>
    <property type="project" value="InterPro"/>
</dbReference>
<dbReference type="GO" id="GO:0043531">
    <property type="term" value="F:ADP binding"/>
    <property type="evidence" value="ECO:0007669"/>
    <property type="project" value="TreeGrafter"/>
</dbReference>
<evidence type="ECO:0000313" key="8">
    <source>
        <dbReference type="Proteomes" id="UP000177060"/>
    </source>
</evidence>
<dbReference type="InterPro" id="IPR036043">
    <property type="entry name" value="Phosphoglycerate_kinase_sf"/>
</dbReference>
<organism evidence="7 8">
    <name type="scientific">Candidatus Woesebacteria bacterium RIFCSPLOWO2_01_FULL_39_14</name>
    <dbReference type="NCBI Taxonomy" id="1802518"/>
    <lineage>
        <taxon>Bacteria</taxon>
        <taxon>Candidatus Woeseibacteriota</taxon>
    </lineage>
</organism>
<dbReference type="GO" id="GO:0004618">
    <property type="term" value="F:phosphoglycerate kinase activity"/>
    <property type="evidence" value="ECO:0007669"/>
    <property type="project" value="UniProtKB-EC"/>
</dbReference>
<accession>A0A1F8BD12</accession>
<dbReference type="Proteomes" id="UP000177060">
    <property type="component" value="Unassembled WGS sequence"/>
</dbReference>
<dbReference type="PANTHER" id="PTHR11406:SF23">
    <property type="entry name" value="PHOSPHOGLYCERATE KINASE 1, CHLOROPLASTIC-RELATED"/>
    <property type="match status" value="1"/>
</dbReference>
<proteinExistence type="predicted"/>
<dbReference type="PANTHER" id="PTHR11406">
    <property type="entry name" value="PHOSPHOGLYCERATE KINASE"/>
    <property type="match status" value="1"/>
</dbReference>